<comment type="caution">
    <text evidence="1">The sequence shown here is derived from an EMBL/GenBank/DDBJ whole genome shotgun (WGS) entry which is preliminary data.</text>
</comment>
<evidence type="ECO:0000313" key="2">
    <source>
        <dbReference type="Proteomes" id="UP000807469"/>
    </source>
</evidence>
<dbReference type="EMBL" id="MU155131">
    <property type="protein sequence ID" value="KAF9486100.1"/>
    <property type="molecule type" value="Genomic_DNA"/>
</dbReference>
<reference evidence="1" key="1">
    <citation type="submission" date="2020-11" db="EMBL/GenBank/DDBJ databases">
        <authorList>
            <consortium name="DOE Joint Genome Institute"/>
            <person name="Ahrendt S."/>
            <person name="Riley R."/>
            <person name="Andreopoulos W."/>
            <person name="Labutti K."/>
            <person name="Pangilinan J."/>
            <person name="Ruiz-Duenas F.J."/>
            <person name="Barrasa J.M."/>
            <person name="Sanchez-Garcia M."/>
            <person name="Camarero S."/>
            <person name="Miyauchi S."/>
            <person name="Serrano A."/>
            <person name="Linde D."/>
            <person name="Babiker R."/>
            <person name="Drula E."/>
            <person name="Ayuso-Fernandez I."/>
            <person name="Pacheco R."/>
            <person name="Padilla G."/>
            <person name="Ferreira P."/>
            <person name="Barriuso J."/>
            <person name="Kellner H."/>
            <person name="Castanera R."/>
            <person name="Alfaro M."/>
            <person name="Ramirez L."/>
            <person name="Pisabarro A.G."/>
            <person name="Kuo A."/>
            <person name="Tritt A."/>
            <person name="Lipzen A."/>
            <person name="He G."/>
            <person name="Yan M."/>
            <person name="Ng V."/>
            <person name="Cullen D."/>
            <person name="Martin F."/>
            <person name="Rosso M.-N."/>
            <person name="Henrissat B."/>
            <person name="Hibbett D."/>
            <person name="Martinez A.T."/>
            <person name="Grigoriev I.V."/>
        </authorList>
    </citation>
    <scope>NUCLEOTIDE SEQUENCE</scope>
    <source>
        <strain evidence="1">CIRM-BRFM 674</strain>
    </source>
</reference>
<keyword evidence="2" id="KW-1185">Reference proteome</keyword>
<proteinExistence type="predicted"/>
<dbReference type="Proteomes" id="UP000807469">
    <property type="component" value="Unassembled WGS sequence"/>
</dbReference>
<evidence type="ECO:0000313" key="1">
    <source>
        <dbReference type="EMBL" id="KAF9486100.1"/>
    </source>
</evidence>
<gene>
    <name evidence="1" type="ORF">BDN70DRAFT_235767</name>
</gene>
<name>A0A9P6D7U2_9AGAR</name>
<organism evidence="1 2">
    <name type="scientific">Pholiota conissans</name>
    <dbReference type="NCBI Taxonomy" id="109636"/>
    <lineage>
        <taxon>Eukaryota</taxon>
        <taxon>Fungi</taxon>
        <taxon>Dikarya</taxon>
        <taxon>Basidiomycota</taxon>
        <taxon>Agaricomycotina</taxon>
        <taxon>Agaricomycetes</taxon>
        <taxon>Agaricomycetidae</taxon>
        <taxon>Agaricales</taxon>
        <taxon>Agaricineae</taxon>
        <taxon>Strophariaceae</taxon>
        <taxon>Pholiota</taxon>
    </lineage>
</organism>
<dbReference type="AlphaFoldDB" id="A0A9P6D7U2"/>
<protein>
    <submittedName>
        <fullName evidence="1">Uncharacterized protein</fullName>
    </submittedName>
</protein>
<sequence>MKAPSSFYLGQGFWRYNCVFSNQPKVVIIARTFLRPYLQSTRLTQCPCSHARGCMTMRLFNFGIVWRALQQTSFVYDCLTFAVSFEIGQWIYDR</sequence>
<accession>A0A9P6D7U2</accession>